<sequence length="90" mass="9953">MASVKNLKKDINNVLGDIIEAVYIVDDSKNNVVSKEGEGIIDETISTFDELIGKVNDRTVENRQKHLKNVRAELETKATGLVEKVNQLGS</sequence>
<keyword evidence="2" id="KW-1185">Reference proteome</keyword>
<comment type="caution">
    <text evidence="1">The sequence shown here is derived from an EMBL/GenBank/DDBJ whole genome shotgun (WGS) entry which is preliminary data.</text>
</comment>
<dbReference type="Proteomes" id="UP001595814">
    <property type="component" value="Unassembled WGS sequence"/>
</dbReference>
<evidence type="ECO:0000313" key="1">
    <source>
        <dbReference type="EMBL" id="MFC4094593.1"/>
    </source>
</evidence>
<organism evidence="1 2">
    <name type="scientific">Euzebyella saccharophila</name>
    <dbReference type="NCBI Taxonomy" id="679664"/>
    <lineage>
        <taxon>Bacteria</taxon>
        <taxon>Pseudomonadati</taxon>
        <taxon>Bacteroidota</taxon>
        <taxon>Flavobacteriia</taxon>
        <taxon>Flavobacteriales</taxon>
        <taxon>Flavobacteriaceae</taxon>
        <taxon>Euzebyella</taxon>
    </lineage>
</organism>
<accession>A0ABV8JLF1</accession>
<gene>
    <name evidence="1" type="ORF">ACFOUT_01830</name>
</gene>
<reference evidence="2" key="1">
    <citation type="journal article" date="2019" name="Int. J. Syst. Evol. Microbiol.">
        <title>The Global Catalogue of Microorganisms (GCM) 10K type strain sequencing project: providing services to taxonomists for standard genome sequencing and annotation.</title>
        <authorList>
            <consortium name="The Broad Institute Genomics Platform"/>
            <consortium name="The Broad Institute Genome Sequencing Center for Infectious Disease"/>
            <person name="Wu L."/>
            <person name="Ma J."/>
        </authorList>
    </citation>
    <scope>NUCLEOTIDE SEQUENCE [LARGE SCALE GENOMIC DNA]</scope>
    <source>
        <strain evidence="2">CECT 7477</strain>
    </source>
</reference>
<proteinExistence type="predicted"/>
<evidence type="ECO:0000313" key="2">
    <source>
        <dbReference type="Proteomes" id="UP001595814"/>
    </source>
</evidence>
<dbReference type="RefSeq" id="WP_192462462.1">
    <property type="nucleotide sequence ID" value="NZ_JACYFJ010000003.1"/>
</dbReference>
<protein>
    <submittedName>
        <fullName evidence="1">Uncharacterized protein</fullName>
    </submittedName>
</protein>
<name>A0ABV8JLF1_9FLAO</name>
<dbReference type="EMBL" id="JBHSAW010000003">
    <property type="protein sequence ID" value="MFC4094593.1"/>
    <property type="molecule type" value="Genomic_DNA"/>
</dbReference>